<dbReference type="InterPro" id="IPR029787">
    <property type="entry name" value="Nucleotide_cyclase"/>
</dbReference>
<dbReference type="CDD" id="cd01949">
    <property type="entry name" value="GGDEF"/>
    <property type="match status" value="1"/>
</dbReference>
<dbReference type="InterPro" id="IPR052155">
    <property type="entry name" value="Biofilm_reg_signaling"/>
</dbReference>
<gene>
    <name evidence="4" type="ORF">KEU06_20180</name>
</gene>
<dbReference type="Pfam" id="PF00990">
    <property type="entry name" value="GGDEF"/>
    <property type="match status" value="1"/>
</dbReference>
<dbReference type="RefSeq" id="WP_188256490.1">
    <property type="nucleotide sequence ID" value="NZ_JABVCF010000011.1"/>
</dbReference>
<dbReference type="InterPro" id="IPR000160">
    <property type="entry name" value="GGDEF_dom"/>
</dbReference>
<reference evidence="4" key="1">
    <citation type="submission" date="2021-04" db="EMBL/GenBank/DDBJ databases">
        <title>Pseudaminobacter soli sp. nov., isolated from paddy soil contaminated by heavy metals.</title>
        <authorList>
            <person name="Zhang K."/>
        </authorList>
    </citation>
    <scope>NUCLEOTIDE SEQUENCE</scope>
    <source>
        <strain evidence="4">19-2017</strain>
    </source>
</reference>
<name>A0A942E4E0_9HYPH</name>
<dbReference type="PANTHER" id="PTHR44757">
    <property type="entry name" value="DIGUANYLATE CYCLASE DGCP"/>
    <property type="match status" value="1"/>
</dbReference>
<dbReference type="Pfam" id="PF00563">
    <property type="entry name" value="EAL"/>
    <property type="match status" value="1"/>
</dbReference>
<organism evidence="4 5">
    <name type="scientific">Pseudaminobacter soli</name>
    <name type="common">ex Zhang et al. 2022</name>
    <dbReference type="NCBI Taxonomy" id="2831468"/>
    <lineage>
        <taxon>Bacteria</taxon>
        <taxon>Pseudomonadati</taxon>
        <taxon>Pseudomonadota</taxon>
        <taxon>Alphaproteobacteria</taxon>
        <taxon>Hyphomicrobiales</taxon>
        <taxon>Phyllobacteriaceae</taxon>
        <taxon>Pseudaminobacter</taxon>
    </lineage>
</organism>
<dbReference type="Gene3D" id="3.20.20.450">
    <property type="entry name" value="EAL domain"/>
    <property type="match status" value="1"/>
</dbReference>
<dbReference type="Proteomes" id="UP000680348">
    <property type="component" value="Unassembled WGS sequence"/>
</dbReference>
<accession>A0A942E4E0</accession>
<evidence type="ECO:0000259" key="3">
    <source>
        <dbReference type="PROSITE" id="PS50887"/>
    </source>
</evidence>
<proteinExistence type="predicted"/>
<dbReference type="CDD" id="cd01948">
    <property type="entry name" value="EAL"/>
    <property type="match status" value="1"/>
</dbReference>
<protein>
    <submittedName>
        <fullName evidence="4">Bifunctional diguanylate cyclase/phosphodiesterase</fullName>
    </submittedName>
</protein>
<feature type="transmembrane region" description="Helical" evidence="1">
    <location>
        <begin position="178"/>
        <end position="201"/>
    </location>
</feature>
<keyword evidence="1" id="KW-1133">Transmembrane helix</keyword>
<dbReference type="PROSITE" id="PS50887">
    <property type="entry name" value="GGDEF"/>
    <property type="match status" value="1"/>
</dbReference>
<dbReference type="InterPro" id="IPR029151">
    <property type="entry name" value="Sensor-like_sf"/>
</dbReference>
<dbReference type="Gene3D" id="3.30.70.270">
    <property type="match status" value="1"/>
</dbReference>
<dbReference type="SUPFAM" id="SSF141868">
    <property type="entry name" value="EAL domain-like"/>
    <property type="match status" value="1"/>
</dbReference>
<dbReference type="PANTHER" id="PTHR44757:SF2">
    <property type="entry name" value="BIOFILM ARCHITECTURE MAINTENANCE PROTEIN MBAA"/>
    <property type="match status" value="1"/>
</dbReference>
<evidence type="ECO:0000313" key="5">
    <source>
        <dbReference type="Proteomes" id="UP000680348"/>
    </source>
</evidence>
<feature type="domain" description="GGDEF" evidence="3">
    <location>
        <begin position="247"/>
        <end position="378"/>
    </location>
</feature>
<dbReference type="SUPFAM" id="SSF103190">
    <property type="entry name" value="Sensory domain-like"/>
    <property type="match status" value="1"/>
</dbReference>
<dbReference type="InterPro" id="IPR035919">
    <property type="entry name" value="EAL_sf"/>
</dbReference>
<keyword evidence="5" id="KW-1185">Reference proteome</keyword>
<dbReference type="SMART" id="SM00267">
    <property type="entry name" value="GGDEF"/>
    <property type="match status" value="1"/>
</dbReference>
<dbReference type="InterPro" id="IPR001633">
    <property type="entry name" value="EAL_dom"/>
</dbReference>
<dbReference type="InterPro" id="IPR043128">
    <property type="entry name" value="Rev_trsase/Diguanyl_cyclase"/>
</dbReference>
<feature type="domain" description="EAL" evidence="2">
    <location>
        <begin position="387"/>
        <end position="638"/>
    </location>
</feature>
<sequence>MKSANVRAISVAIAGMLLLASAVFFGIELTVNRAVSVDADRKARDWAAYFIGKMPNLDELISTGQADAAQLSVIAAAEHVGDVFRFKLFDRQGRTVLVSDEAAYAKEGGAGEHSAKAAEVLRTGNSDVSLNDGTGKKNRPPLYVEAYVPVIDAQGSTRGVVEVYIDQTGTASLFKATFMLLAIGLAAAAALMFGLPTLAFISRSRQAAEAKRRVEYLAKYEPMTGVLNRASFTERLSELLARNVPDRQLAIIFLDVDDFKTINDTYGHEAGDEFLKHVARCVMGCCGADDLAARMGGDEFTLAVRRDSTQDVTDTVERLMRAIGEPILTRGKTIYGRISCGVYVVEEQIGLADAMHKADVALYQAKMDGKNTYRLFCDSMEDTMRARLELEQRVRDAVSWQSFELHYQPLLRADNGTCIGFEALLRLTDGEGGFIPPSSFIPVLEAMGHINEVGKWVIEQATATAALWPEPLTVSVNLSVRQFQDGKLVGYVREALRKSGLSAGRLEIEVTESMLMENTENVSSQLRELRSLGVSIAMDDFGTGYSSLGYLWQFGFDKLKIDRSFVSALERNDRQARDILDTIIMLGHKLDMSVTAEGIETDHQAEVLTSLACDHFQGYLYGRPRPASEIPAFLLEGKRKQMAAASSAAPSAPRLFAAGA</sequence>
<dbReference type="PROSITE" id="PS50883">
    <property type="entry name" value="EAL"/>
    <property type="match status" value="1"/>
</dbReference>
<evidence type="ECO:0000313" key="4">
    <source>
        <dbReference type="EMBL" id="MBS3650935.1"/>
    </source>
</evidence>
<comment type="caution">
    <text evidence="4">The sequence shown here is derived from an EMBL/GenBank/DDBJ whole genome shotgun (WGS) entry which is preliminary data.</text>
</comment>
<evidence type="ECO:0000259" key="2">
    <source>
        <dbReference type="PROSITE" id="PS50883"/>
    </source>
</evidence>
<dbReference type="SUPFAM" id="SSF55073">
    <property type="entry name" value="Nucleotide cyclase"/>
    <property type="match status" value="1"/>
</dbReference>
<dbReference type="EMBL" id="JAGWCR010000011">
    <property type="protein sequence ID" value="MBS3650935.1"/>
    <property type="molecule type" value="Genomic_DNA"/>
</dbReference>
<keyword evidence="1" id="KW-0812">Transmembrane</keyword>
<evidence type="ECO:0000256" key="1">
    <source>
        <dbReference type="SAM" id="Phobius"/>
    </source>
</evidence>
<dbReference type="NCBIfam" id="TIGR00254">
    <property type="entry name" value="GGDEF"/>
    <property type="match status" value="1"/>
</dbReference>
<keyword evidence="1" id="KW-0472">Membrane</keyword>
<dbReference type="AlphaFoldDB" id="A0A942E4E0"/>
<dbReference type="SMART" id="SM00052">
    <property type="entry name" value="EAL"/>
    <property type="match status" value="1"/>
</dbReference>